<comment type="caution">
    <text evidence="1">The sequence shown here is derived from an EMBL/GenBank/DDBJ whole genome shotgun (WGS) entry which is preliminary data.</text>
</comment>
<name>A0AAD5Q513_PYTIN</name>
<dbReference type="EMBL" id="JAKCXM010001075">
    <property type="protein sequence ID" value="KAJ0391396.1"/>
    <property type="molecule type" value="Genomic_DNA"/>
</dbReference>
<accession>A0AAD5Q513</accession>
<evidence type="ECO:0000313" key="2">
    <source>
        <dbReference type="Proteomes" id="UP001209570"/>
    </source>
</evidence>
<sequence length="190" mass="21600">MEPYEPSLRKRMLKPRFVKAHSIDFIHFEAYVNWELHESVPLSGDPPFVDVVHEGLEILEDGDYDVWITPHSLEHIVSLDDVFIGPSKTSASLHKAKRKAGAEASARATGKADCFRHGILQFEILSSSSKPMLWPWKPLRVLSSSSSDEKSQASLLSIAWEKTTSGDYYLCVRCNQTQRHWYDVPTEKSL</sequence>
<protein>
    <submittedName>
        <fullName evidence="1">Uncharacterized protein</fullName>
    </submittedName>
</protein>
<gene>
    <name evidence="1" type="ORF">P43SY_011802</name>
</gene>
<evidence type="ECO:0000313" key="1">
    <source>
        <dbReference type="EMBL" id="KAJ0391396.1"/>
    </source>
</evidence>
<organism evidence="1 2">
    <name type="scientific">Pythium insidiosum</name>
    <name type="common">Pythiosis disease agent</name>
    <dbReference type="NCBI Taxonomy" id="114742"/>
    <lineage>
        <taxon>Eukaryota</taxon>
        <taxon>Sar</taxon>
        <taxon>Stramenopiles</taxon>
        <taxon>Oomycota</taxon>
        <taxon>Peronosporomycetes</taxon>
        <taxon>Pythiales</taxon>
        <taxon>Pythiaceae</taxon>
        <taxon>Pythium</taxon>
    </lineage>
</organism>
<reference evidence="1" key="1">
    <citation type="submission" date="2021-12" db="EMBL/GenBank/DDBJ databases">
        <title>Prjna785345.</title>
        <authorList>
            <person name="Rujirawat T."/>
            <person name="Krajaejun T."/>
        </authorList>
    </citation>
    <scope>NUCLEOTIDE SEQUENCE</scope>
    <source>
        <strain evidence="1">Pi057C3</strain>
    </source>
</reference>
<dbReference type="AlphaFoldDB" id="A0AAD5Q513"/>
<proteinExistence type="predicted"/>
<keyword evidence="2" id="KW-1185">Reference proteome</keyword>
<dbReference type="Proteomes" id="UP001209570">
    <property type="component" value="Unassembled WGS sequence"/>
</dbReference>